<sequence length="483" mass="56884">MKLYICIVFMITSFFHAQANNEKQIDLILENSLKNFNEIKFNESLKKANHALKIAEKINYSKGKAASCIYIAKVLLEVGAYNEGLYYLEKAEQEPFFDTAVNYKTEVCRLRGRAYGNLKMYQLAGKEFHKQIQYSYKIKDTLKRNFSLVWGHQNLSQIFEMQNKKDSLWKHLKIQESILKKMNEKEVYHMLYTTYTQKADEYIAANDLQRAEFYLQKAFGLLKKYHVSYQHDALEVLGKLMDKNGNKKKAIECYEKALQNAIAIGDGDAEKHLYKVLGNYYTENKFDIAKANGYLYKYQSISDSIDLHNKQAVEAVLAQIVEKKDKEITSSLLDYKYLNTLILICSFLIISFFYFKSKRQKLLLKKKEQTIEEKKVLTEELTGRLNDKKFNEVIRLAKNYSPEFIILFKEVYPEFYNNLTSKYENLTLNDIKLCAFIKLNFSNKEIAEYDHISLRTVESKKYRLRKKLNLSADIDFNVWIRNM</sequence>
<accession>A0A086A3M3</accession>
<dbReference type="InterPro" id="IPR016032">
    <property type="entry name" value="Sig_transdc_resp-reg_C-effctor"/>
</dbReference>
<protein>
    <recommendedName>
        <fullName evidence="3">HTH luxR-type domain-containing protein</fullName>
    </recommendedName>
</protein>
<dbReference type="Gene3D" id="1.10.10.10">
    <property type="entry name" value="Winged helix-like DNA-binding domain superfamily/Winged helix DNA-binding domain"/>
    <property type="match status" value="1"/>
</dbReference>
<dbReference type="SMART" id="SM00421">
    <property type="entry name" value="HTH_LUXR"/>
    <property type="match status" value="1"/>
</dbReference>
<dbReference type="SMART" id="SM00028">
    <property type="entry name" value="TPR"/>
    <property type="match status" value="3"/>
</dbReference>
<dbReference type="AlphaFoldDB" id="A0A086A3M3"/>
<feature type="transmembrane region" description="Helical" evidence="1">
    <location>
        <begin position="337"/>
        <end position="355"/>
    </location>
</feature>
<dbReference type="Proteomes" id="UP000028705">
    <property type="component" value="Unassembled WGS sequence"/>
</dbReference>
<dbReference type="GO" id="GO:0003677">
    <property type="term" value="F:DNA binding"/>
    <property type="evidence" value="ECO:0007669"/>
    <property type="project" value="InterPro"/>
</dbReference>
<dbReference type="OrthoDB" id="1017207at2"/>
<proteinExistence type="predicted"/>
<dbReference type="InterPro" id="IPR019734">
    <property type="entry name" value="TPR_rpt"/>
</dbReference>
<dbReference type="SUPFAM" id="SSF48452">
    <property type="entry name" value="TPR-like"/>
    <property type="match status" value="2"/>
</dbReference>
<comment type="caution">
    <text evidence="4">The sequence shown here is derived from an EMBL/GenBank/DDBJ whole genome shotgun (WGS) entry which is preliminary data.</text>
</comment>
<dbReference type="SUPFAM" id="SSF46894">
    <property type="entry name" value="C-terminal effector domain of the bipartite response regulators"/>
    <property type="match status" value="1"/>
</dbReference>
<dbReference type="Gene3D" id="1.25.40.10">
    <property type="entry name" value="Tetratricopeptide repeat domain"/>
    <property type="match status" value="2"/>
</dbReference>
<dbReference type="eggNOG" id="COG2197">
    <property type="taxonomic scope" value="Bacteria"/>
</dbReference>
<dbReference type="EMBL" id="JPRH01000007">
    <property type="protein sequence ID" value="KFF11287.1"/>
    <property type="molecule type" value="Genomic_DNA"/>
</dbReference>
<dbReference type="STRING" id="445961.IW15_16170"/>
<organism evidence="4 5">
    <name type="scientific">Chryseobacterium soli</name>
    <dbReference type="NCBI Taxonomy" id="445961"/>
    <lineage>
        <taxon>Bacteria</taxon>
        <taxon>Pseudomonadati</taxon>
        <taxon>Bacteroidota</taxon>
        <taxon>Flavobacteriia</taxon>
        <taxon>Flavobacteriales</taxon>
        <taxon>Weeksellaceae</taxon>
        <taxon>Chryseobacterium group</taxon>
        <taxon>Chryseobacterium</taxon>
    </lineage>
</organism>
<evidence type="ECO:0000259" key="3">
    <source>
        <dbReference type="SMART" id="SM00421"/>
    </source>
</evidence>
<evidence type="ECO:0000256" key="1">
    <source>
        <dbReference type="SAM" id="Phobius"/>
    </source>
</evidence>
<keyword evidence="1" id="KW-0472">Membrane</keyword>
<evidence type="ECO:0000313" key="4">
    <source>
        <dbReference type="EMBL" id="KFF11287.1"/>
    </source>
</evidence>
<dbReference type="InterPro" id="IPR011990">
    <property type="entry name" value="TPR-like_helical_dom_sf"/>
</dbReference>
<reference evidence="4 5" key="1">
    <citation type="submission" date="2014-07" db="EMBL/GenBank/DDBJ databases">
        <title>Genome of Chryseobacterium soli DSM 19298.</title>
        <authorList>
            <person name="Stropko S.J."/>
            <person name="Pipes S.E."/>
            <person name="Newman J."/>
        </authorList>
    </citation>
    <scope>NUCLEOTIDE SEQUENCE [LARGE SCALE GENOMIC DNA]</scope>
    <source>
        <strain evidence="4 5">DSM 19298</strain>
    </source>
</reference>
<dbReference type="InterPro" id="IPR036388">
    <property type="entry name" value="WH-like_DNA-bd_sf"/>
</dbReference>
<keyword evidence="1" id="KW-0812">Transmembrane</keyword>
<dbReference type="InterPro" id="IPR000792">
    <property type="entry name" value="Tscrpt_reg_LuxR_C"/>
</dbReference>
<keyword evidence="1" id="KW-1133">Transmembrane helix</keyword>
<feature type="chain" id="PRO_5001802260" description="HTH luxR-type domain-containing protein" evidence="2">
    <location>
        <begin position="20"/>
        <end position="483"/>
    </location>
</feature>
<keyword evidence="5" id="KW-1185">Reference proteome</keyword>
<name>A0A086A3M3_9FLAO</name>
<keyword evidence="2" id="KW-0732">Signal</keyword>
<dbReference type="GO" id="GO:0006355">
    <property type="term" value="P:regulation of DNA-templated transcription"/>
    <property type="evidence" value="ECO:0007669"/>
    <property type="project" value="InterPro"/>
</dbReference>
<gene>
    <name evidence="4" type="ORF">IW15_16170</name>
</gene>
<feature type="domain" description="HTH luxR-type" evidence="3">
    <location>
        <begin position="423"/>
        <end position="480"/>
    </location>
</feature>
<evidence type="ECO:0000313" key="5">
    <source>
        <dbReference type="Proteomes" id="UP000028705"/>
    </source>
</evidence>
<feature type="signal peptide" evidence="2">
    <location>
        <begin position="1"/>
        <end position="19"/>
    </location>
</feature>
<evidence type="ECO:0000256" key="2">
    <source>
        <dbReference type="SAM" id="SignalP"/>
    </source>
</evidence>